<sequence length="250" mass="27154">MKKLSILCASLMLTGQSVFADTISIRADEWYPINGEPGAAKPGFMIELAEKVFGAAGHTVDYKLMPWERALDSVRKGDFDCVVGAYKEDAPDFVFPDEFWGYDDTAFFTRSGHNWSFDGLDSLLTQKVAVINGYAYGDELDALIEANPGVFQGLGGNDALEKNIKKLEAGRVDVVIESPSVMQAKLKDMGVSGIGMAGTMNEPSEMYIACSPAKASSKDYVALVDKGTRALRESGELDAILAKYGMSDWK</sequence>
<dbReference type="AlphaFoldDB" id="A0A939DRI9"/>
<evidence type="ECO:0000313" key="3">
    <source>
        <dbReference type="EMBL" id="MBN7827497.1"/>
    </source>
</evidence>
<evidence type="ECO:0000256" key="1">
    <source>
        <dbReference type="ARBA" id="ARBA00010333"/>
    </source>
</evidence>
<evidence type="ECO:0000256" key="2">
    <source>
        <dbReference type="SAM" id="SignalP"/>
    </source>
</evidence>
<comment type="caution">
    <text evidence="3">The sequence shown here is derived from an EMBL/GenBank/DDBJ whole genome shotgun (WGS) entry which is preliminary data.</text>
</comment>
<keyword evidence="2" id="KW-0732">Signal</keyword>
<dbReference type="EMBL" id="JAFKCV010000019">
    <property type="protein sequence ID" value="MBN7827497.1"/>
    <property type="molecule type" value="Genomic_DNA"/>
</dbReference>
<reference evidence="3" key="1">
    <citation type="submission" date="2021-03" db="EMBL/GenBank/DDBJ databases">
        <title>novel species isolated from a fishpond in China.</title>
        <authorList>
            <person name="Lu H."/>
            <person name="Cai Z."/>
        </authorList>
    </citation>
    <scope>NUCLEOTIDE SEQUENCE</scope>
    <source>
        <strain evidence="3">JCM 30855</strain>
    </source>
</reference>
<accession>A0A939DRI9</accession>
<dbReference type="PANTHER" id="PTHR35936:SF25">
    <property type="entry name" value="ABC TRANSPORTER SUBSTRATE-BINDING PROTEIN"/>
    <property type="match status" value="1"/>
</dbReference>
<dbReference type="Proteomes" id="UP000664654">
    <property type="component" value="Unassembled WGS sequence"/>
</dbReference>
<gene>
    <name evidence="3" type="ORF">J0A66_19865</name>
</gene>
<dbReference type="SUPFAM" id="SSF53850">
    <property type="entry name" value="Periplasmic binding protein-like II"/>
    <property type="match status" value="1"/>
</dbReference>
<feature type="chain" id="PRO_5037590186" evidence="2">
    <location>
        <begin position="21"/>
        <end position="250"/>
    </location>
</feature>
<evidence type="ECO:0000313" key="4">
    <source>
        <dbReference type="Proteomes" id="UP000664654"/>
    </source>
</evidence>
<dbReference type="PANTHER" id="PTHR35936">
    <property type="entry name" value="MEMBRANE-BOUND LYTIC MUREIN TRANSGLYCOSYLASE F"/>
    <property type="match status" value="1"/>
</dbReference>
<protein>
    <submittedName>
        <fullName evidence="3">Transporter substrate-binding domain-containing protein</fullName>
    </submittedName>
</protein>
<dbReference type="Gene3D" id="3.40.190.10">
    <property type="entry name" value="Periplasmic binding protein-like II"/>
    <property type="match status" value="2"/>
</dbReference>
<dbReference type="RefSeq" id="WP_206575606.1">
    <property type="nucleotide sequence ID" value="NZ_JAFKCV010000019.1"/>
</dbReference>
<name>A0A939DRI9_9ALTE</name>
<organism evidence="3 4">
    <name type="scientific">Bowmanella dokdonensis</name>
    <dbReference type="NCBI Taxonomy" id="751969"/>
    <lineage>
        <taxon>Bacteria</taxon>
        <taxon>Pseudomonadati</taxon>
        <taxon>Pseudomonadota</taxon>
        <taxon>Gammaproteobacteria</taxon>
        <taxon>Alteromonadales</taxon>
        <taxon>Alteromonadaceae</taxon>
        <taxon>Bowmanella</taxon>
    </lineage>
</organism>
<feature type="signal peptide" evidence="2">
    <location>
        <begin position="1"/>
        <end position="20"/>
    </location>
</feature>
<keyword evidence="4" id="KW-1185">Reference proteome</keyword>
<proteinExistence type="inferred from homology"/>
<comment type="similarity">
    <text evidence="1">Belongs to the bacterial solute-binding protein 3 family.</text>
</comment>